<reference evidence="2" key="1">
    <citation type="submission" date="2022-07" db="EMBL/GenBank/DDBJ databases">
        <title>Genome Sequence of Xylaria arbuscula.</title>
        <authorList>
            <person name="Buettner E."/>
        </authorList>
    </citation>
    <scope>NUCLEOTIDE SEQUENCE</scope>
    <source>
        <strain evidence="2">VT107</strain>
    </source>
</reference>
<dbReference type="Pfam" id="PF07985">
    <property type="entry name" value="SRR1"/>
    <property type="match status" value="1"/>
</dbReference>
<dbReference type="EMBL" id="JANPWZ010001794">
    <property type="protein sequence ID" value="KAJ3563191.1"/>
    <property type="molecule type" value="Genomic_DNA"/>
</dbReference>
<dbReference type="VEuPathDB" id="FungiDB:F4678DRAFT_208968"/>
<evidence type="ECO:0000313" key="3">
    <source>
        <dbReference type="Proteomes" id="UP001148614"/>
    </source>
</evidence>
<proteinExistence type="predicted"/>
<comment type="caution">
    <text evidence="2">The sequence shown here is derived from an EMBL/GenBank/DDBJ whole genome shotgun (WGS) entry which is preliminary data.</text>
</comment>
<dbReference type="Proteomes" id="UP001148614">
    <property type="component" value="Unassembled WGS sequence"/>
</dbReference>
<feature type="domain" description="SRR1-like" evidence="1">
    <location>
        <begin position="175"/>
        <end position="282"/>
    </location>
</feature>
<accession>A0A9W8N8Z1</accession>
<name>A0A9W8N8Z1_9PEZI</name>
<organism evidence="2 3">
    <name type="scientific">Xylaria arbuscula</name>
    <dbReference type="NCBI Taxonomy" id="114810"/>
    <lineage>
        <taxon>Eukaryota</taxon>
        <taxon>Fungi</taxon>
        <taxon>Dikarya</taxon>
        <taxon>Ascomycota</taxon>
        <taxon>Pezizomycotina</taxon>
        <taxon>Sordariomycetes</taxon>
        <taxon>Xylariomycetidae</taxon>
        <taxon>Xylariales</taxon>
        <taxon>Xylariaceae</taxon>
        <taxon>Xylaria</taxon>
    </lineage>
</organism>
<dbReference type="AlphaFoldDB" id="A0A9W8N8Z1"/>
<dbReference type="PANTHER" id="PTHR42080:SF3">
    <property type="entry name" value="SRR1-LIKE DOMAIN-CONTAINING PROTEIN"/>
    <property type="match status" value="1"/>
</dbReference>
<evidence type="ECO:0000259" key="1">
    <source>
        <dbReference type="Pfam" id="PF07985"/>
    </source>
</evidence>
<dbReference type="PANTHER" id="PTHR42080">
    <property type="entry name" value="SRR1 DOMAIN-CONTAINING PROTEIN"/>
    <property type="match status" value="1"/>
</dbReference>
<dbReference type="InterPro" id="IPR012942">
    <property type="entry name" value="SRR1-like"/>
</dbReference>
<sequence>MESQNEIHDNTRSQINSVYQDIQAIYDAGTPIFTKDSIRKIGEELEHFQNGEHNNGAKITFRGINGVDYELFIEPQILGRGENDHVGGATWQINYKSIRSLTNCEDIEFFDFKKAYLPMRICNPIRRFGPGFKFKSPPTPPEEDFNMYQTIVQQWKTSQHFEQVQDVLASVEIPFAVTKVIGIGLGFLVAKSRVVERCVLQHALVSVLGQRFSISSSAFVQDPVYTQRDRNILHSAGLTVLEDPQGLLELDEHSILLTISADLPIKDIVADICRPGIIIWNSPFPDIRGLSDSSR</sequence>
<keyword evidence="3" id="KW-1185">Reference proteome</keyword>
<protein>
    <recommendedName>
        <fullName evidence="1">SRR1-like domain-containing protein</fullName>
    </recommendedName>
</protein>
<evidence type="ECO:0000313" key="2">
    <source>
        <dbReference type="EMBL" id="KAJ3563191.1"/>
    </source>
</evidence>
<gene>
    <name evidence="2" type="ORF">NPX13_g8288</name>
</gene>